<dbReference type="Proteomes" id="UP000269591">
    <property type="component" value="Unassembled WGS sequence"/>
</dbReference>
<dbReference type="Pfam" id="PF13421">
    <property type="entry name" value="Band_7_1"/>
    <property type="match status" value="1"/>
</dbReference>
<dbReference type="PANTHER" id="PTHR37826:SF2">
    <property type="entry name" value="ZINC-RIBBON DOMAIN-CONTAINING PROTEIN"/>
    <property type="match status" value="1"/>
</dbReference>
<protein>
    <submittedName>
        <fullName evidence="2">Antifreeze protein type I</fullName>
    </submittedName>
</protein>
<evidence type="ECO:0000313" key="3">
    <source>
        <dbReference type="Proteomes" id="UP000269591"/>
    </source>
</evidence>
<dbReference type="RefSeq" id="WP_123209341.1">
    <property type="nucleotide sequence ID" value="NZ_JBHTHO010000005.1"/>
</dbReference>
<keyword evidence="3" id="KW-1185">Reference proteome</keyword>
<dbReference type="PANTHER" id="PTHR37826">
    <property type="entry name" value="FLOTILLIN BAND_7_5 DOMAIN PROTEIN"/>
    <property type="match status" value="1"/>
</dbReference>
<gene>
    <name evidence="2" type="ORF">DMP06_08675</name>
</gene>
<dbReference type="EMBL" id="QIBX01000016">
    <property type="protein sequence ID" value="RNL38789.1"/>
    <property type="molecule type" value="Genomic_DNA"/>
</dbReference>
<reference evidence="3" key="1">
    <citation type="submission" date="2018-05" db="EMBL/GenBank/DDBJ databases">
        <title>Genome Sequencing of selected type strains of the family Eggerthellaceae.</title>
        <authorList>
            <person name="Danylec N."/>
            <person name="Stoll D.A."/>
            <person name="Doetsch A."/>
            <person name="Huch M."/>
        </authorList>
    </citation>
    <scope>NUCLEOTIDE SEQUENCE [LARGE SCALE GENOMIC DNA]</scope>
    <source>
        <strain evidence="3">DSM 24851</strain>
    </source>
</reference>
<proteinExistence type="predicted"/>
<dbReference type="AlphaFoldDB" id="A0A3N0AWA4"/>
<comment type="caution">
    <text evidence="2">The sequence shown here is derived from an EMBL/GenBank/DDBJ whole genome shotgun (WGS) entry which is preliminary data.</text>
</comment>
<sequence>MSIIDVIKYEGDNKTFVWKHPSEDFNTASHLIVHESQEAIFFTNGQALDSFDPGRYTLDTQNIPLLNNIINLPSGGESPFHCEVYFINLVEQLGIGWGTSSKIQFLEPTYGFPLSLGASGEMGLAVRNARKLLLKLVGTEAILSQEKLLGYFKSFLQTRIKAHLAQTIKENSLNIFELDAHLDTLSDSICTKLKPDFDPYGVELVQMMITTVVKPEDDPIYEKFKELYFRQYADIREAEIEQRVGVINQETEAKRIVIEAQAAADKRRIEGYTYQQERGFDVAEKVAANEAVGEFSNLGIGMGMMAGVSAPVGGAVGAVMSDTIAASGFMGAMAGASGAFPAGANVPPDATGQSQSVCTGTPTGGQSGLAKFCSECGYSFTGSEKFCPECGKKR</sequence>
<dbReference type="OrthoDB" id="3194897at2"/>
<feature type="domain" description="SPFH" evidence="1">
    <location>
        <begin position="24"/>
        <end position="217"/>
    </location>
</feature>
<organism evidence="2 3">
    <name type="scientific">Slackia equolifaciens</name>
    <dbReference type="NCBI Taxonomy" id="498718"/>
    <lineage>
        <taxon>Bacteria</taxon>
        <taxon>Bacillati</taxon>
        <taxon>Actinomycetota</taxon>
        <taxon>Coriobacteriia</taxon>
        <taxon>Eggerthellales</taxon>
        <taxon>Eggerthellaceae</taxon>
        <taxon>Slackia</taxon>
    </lineage>
</organism>
<evidence type="ECO:0000313" key="2">
    <source>
        <dbReference type="EMBL" id="RNL38789.1"/>
    </source>
</evidence>
<accession>A0A3N0AWA4</accession>
<dbReference type="InterPro" id="IPR033880">
    <property type="entry name" value="SPFH_YdjI"/>
</dbReference>
<dbReference type="CDD" id="cd03408">
    <property type="entry name" value="SPFH_like_u1"/>
    <property type="match status" value="1"/>
</dbReference>
<evidence type="ECO:0000259" key="1">
    <source>
        <dbReference type="Pfam" id="PF13421"/>
    </source>
</evidence>
<name>A0A3N0AWA4_9ACTN</name>